<evidence type="ECO:0000313" key="2">
    <source>
        <dbReference type="Proteomes" id="UP001234297"/>
    </source>
</evidence>
<protein>
    <submittedName>
        <fullName evidence="1">Uncharacterized protein</fullName>
    </submittedName>
</protein>
<evidence type="ECO:0000313" key="1">
    <source>
        <dbReference type="EMBL" id="KAJ8623911.1"/>
    </source>
</evidence>
<dbReference type="Proteomes" id="UP001234297">
    <property type="component" value="Chromosome 11"/>
</dbReference>
<proteinExistence type="predicted"/>
<sequence>MDPKTDKLVRRTTIGATVVAAYLLLTADYGPNPNVLDPIKKAIQSAELSVKRVLFDSGKETVENGKEKQSSLDSKDHP</sequence>
<reference evidence="1 2" key="1">
    <citation type="journal article" date="2022" name="Hortic Res">
        <title>A haplotype resolved chromosomal level avocado genome allows analysis of novel avocado genes.</title>
        <authorList>
            <person name="Nath O."/>
            <person name="Fletcher S.J."/>
            <person name="Hayward A."/>
            <person name="Shaw L.M."/>
            <person name="Masouleh A.K."/>
            <person name="Furtado A."/>
            <person name="Henry R.J."/>
            <person name="Mitter N."/>
        </authorList>
    </citation>
    <scope>NUCLEOTIDE SEQUENCE [LARGE SCALE GENOMIC DNA]</scope>
    <source>
        <strain evidence="2">cv. Hass</strain>
    </source>
</reference>
<accession>A0ACC2KRW7</accession>
<comment type="caution">
    <text evidence="1">The sequence shown here is derived from an EMBL/GenBank/DDBJ whole genome shotgun (WGS) entry which is preliminary data.</text>
</comment>
<gene>
    <name evidence="1" type="ORF">MRB53_032441</name>
</gene>
<keyword evidence="2" id="KW-1185">Reference proteome</keyword>
<organism evidence="1 2">
    <name type="scientific">Persea americana</name>
    <name type="common">Avocado</name>
    <dbReference type="NCBI Taxonomy" id="3435"/>
    <lineage>
        <taxon>Eukaryota</taxon>
        <taxon>Viridiplantae</taxon>
        <taxon>Streptophyta</taxon>
        <taxon>Embryophyta</taxon>
        <taxon>Tracheophyta</taxon>
        <taxon>Spermatophyta</taxon>
        <taxon>Magnoliopsida</taxon>
        <taxon>Magnoliidae</taxon>
        <taxon>Laurales</taxon>
        <taxon>Lauraceae</taxon>
        <taxon>Persea</taxon>
    </lineage>
</organism>
<name>A0ACC2KRW7_PERAE</name>
<dbReference type="EMBL" id="CM056819">
    <property type="protein sequence ID" value="KAJ8623911.1"/>
    <property type="molecule type" value="Genomic_DNA"/>
</dbReference>